<organism evidence="1 2">
    <name type="scientific">Nicotiana tabacum</name>
    <name type="common">Common tobacco</name>
    <dbReference type="NCBI Taxonomy" id="4097"/>
    <lineage>
        <taxon>Eukaryota</taxon>
        <taxon>Viridiplantae</taxon>
        <taxon>Streptophyta</taxon>
        <taxon>Embryophyta</taxon>
        <taxon>Tracheophyta</taxon>
        <taxon>Spermatophyta</taxon>
        <taxon>Magnoliopsida</taxon>
        <taxon>eudicotyledons</taxon>
        <taxon>Gunneridae</taxon>
        <taxon>Pentapetalae</taxon>
        <taxon>asterids</taxon>
        <taxon>lamiids</taxon>
        <taxon>Solanales</taxon>
        <taxon>Solanaceae</taxon>
        <taxon>Nicotianoideae</taxon>
        <taxon>Nicotianeae</taxon>
        <taxon>Nicotiana</taxon>
    </lineage>
</organism>
<sequence length="133" mass="16100">MTTDRLLKWNINVDPMCVFCKLHPETHAHLVCECTVTSRLWKDVFDRLQMQVQLKTWAHLVSWFMEKAKKKYVEGQLMRRIFAEVLYSIWNERNQRVFNRIHRDRQSIIREVAYLCNVRVVSKLKLVLQNKPL</sequence>
<accession>A0AC58SRY5</accession>
<protein>
    <submittedName>
        <fullName evidence="2">Uncharacterized protein LOC142169725</fullName>
    </submittedName>
</protein>
<reference evidence="1" key="1">
    <citation type="journal article" date="2014" name="Nat. Commun.">
        <title>The tobacco genome sequence and its comparison with those of tomato and potato.</title>
        <authorList>
            <person name="Sierro N."/>
            <person name="Battey J.N."/>
            <person name="Ouadi S."/>
            <person name="Bakaher N."/>
            <person name="Bovet L."/>
            <person name="Willig A."/>
            <person name="Goepfert S."/>
            <person name="Peitsch M.C."/>
            <person name="Ivanov N.V."/>
        </authorList>
    </citation>
    <scope>NUCLEOTIDE SEQUENCE [LARGE SCALE GENOMIC DNA]</scope>
</reference>
<dbReference type="Proteomes" id="UP000790787">
    <property type="component" value="Chromosome 15"/>
</dbReference>
<evidence type="ECO:0000313" key="1">
    <source>
        <dbReference type="Proteomes" id="UP000790787"/>
    </source>
</evidence>
<dbReference type="RefSeq" id="XP_075087728.1">
    <property type="nucleotide sequence ID" value="XM_075231627.1"/>
</dbReference>
<name>A0AC58SRY5_TOBAC</name>
<evidence type="ECO:0000313" key="2">
    <source>
        <dbReference type="RefSeq" id="XP_075087728.1"/>
    </source>
</evidence>
<gene>
    <name evidence="2" type="primary">LOC142169725</name>
</gene>
<proteinExistence type="predicted"/>
<reference evidence="2" key="2">
    <citation type="submission" date="2025-08" db="UniProtKB">
        <authorList>
            <consortium name="RefSeq"/>
        </authorList>
    </citation>
    <scope>IDENTIFICATION</scope>
    <source>
        <tissue evidence="2">Leaf</tissue>
    </source>
</reference>
<keyword evidence="1" id="KW-1185">Reference proteome</keyword>